<feature type="transmembrane region" description="Helical" evidence="5">
    <location>
        <begin position="126"/>
        <end position="151"/>
    </location>
</feature>
<gene>
    <name evidence="7" type="ORF">AWB77_03038</name>
</gene>
<dbReference type="PANTHER" id="PTHR37422:SF13">
    <property type="entry name" value="LIPOPOLYSACCHARIDE BIOSYNTHESIS PROTEIN PA4999-RELATED"/>
    <property type="match status" value="1"/>
</dbReference>
<evidence type="ECO:0000259" key="6">
    <source>
        <dbReference type="Pfam" id="PF04932"/>
    </source>
</evidence>
<keyword evidence="8" id="KW-1185">Reference proteome</keyword>
<protein>
    <submittedName>
        <fullName evidence="7">O-antigen polymerase</fullName>
    </submittedName>
</protein>
<name>A0A158BPB9_9BURK</name>
<keyword evidence="4 5" id="KW-0472">Membrane</keyword>
<evidence type="ECO:0000313" key="7">
    <source>
        <dbReference type="EMBL" id="SAK71566.1"/>
    </source>
</evidence>
<feature type="transmembrane region" description="Helical" evidence="5">
    <location>
        <begin position="64"/>
        <end position="86"/>
    </location>
</feature>
<dbReference type="Pfam" id="PF04932">
    <property type="entry name" value="Wzy_C"/>
    <property type="match status" value="1"/>
</dbReference>
<feature type="transmembrane region" description="Helical" evidence="5">
    <location>
        <begin position="346"/>
        <end position="366"/>
    </location>
</feature>
<dbReference type="PANTHER" id="PTHR37422">
    <property type="entry name" value="TEICHURONIC ACID BIOSYNTHESIS PROTEIN TUAE"/>
    <property type="match status" value="1"/>
</dbReference>
<feature type="transmembrane region" description="Helical" evidence="5">
    <location>
        <begin position="378"/>
        <end position="400"/>
    </location>
</feature>
<dbReference type="GO" id="GO:0016020">
    <property type="term" value="C:membrane"/>
    <property type="evidence" value="ECO:0007669"/>
    <property type="project" value="UniProtKB-SubCell"/>
</dbReference>
<comment type="caution">
    <text evidence="7">The sequence shown here is derived from an EMBL/GenBank/DDBJ whole genome shotgun (WGS) entry which is preliminary data.</text>
</comment>
<feature type="transmembrane region" description="Helical" evidence="5">
    <location>
        <begin position="20"/>
        <end position="52"/>
    </location>
</feature>
<dbReference type="InterPro" id="IPR051533">
    <property type="entry name" value="WaaL-like"/>
</dbReference>
<dbReference type="InterPro" id="IPR007016">
    <property type="entry name" value="O-antigen_ligase-rel_domated"/>
</dbReference>
<dbReference type="RefSeq" id="WP_061135245.1">
    <property type="nucleotide sequence ID" value="NZ_FCNX02000007.1"/>
</dbReference>
<accession>A0A158BPB9</accession>
<keyword evidence="3 5" id="KW-1133">Transmembrane helix</keyword>
<sequence>MALTLFDPSGPERTISWPLLLARCSAVLALAAVPLSTAGLNLAIALMVLFALCAPEAWRAVSRLVTSPAIVAAVALFVALAASLIYTTAHMSEAVKILLKYRKLLLLPILFAVLQGGEASKWGRAAMWALFGSLTVTMVLTFTNFFGWTAVGPMHGAQGPVSKAWVFKDHISGGLMMAFLAYLSMALGGTANRPFWRWLLNLNALLALVNVLFVLQGRTGQVVAFVYILMFVARWLMQLKRGNIDRVRAVATVAVMVACAALAYHAFTSEDSRLADTGREIASFRQHNSVTSAGVRLEFYRRSVELFMERPVAGYGVGSVLPEFERFAKNQTGGEAVMASNPHNEFLLMGVQLGSIGIALFLWLLYALHKECRRIDPLARAVVHGYLIAFFVGCLANSLLLNFTEGNFLILLSGISIYSARATSSAPSPAPKAKPA</sequence>
<feature type="transmembrane region" description="Helical" evidence="5">
    <location>
        <begin position="221"/>
        <end position="237"/>
    </location>
</feature>
<evidence type="ECO:0000256" key="2">
    <source>
        <dbReference type="ARBA" id="ARBA00022692"/>
    </source>
</evidence>
<feature type="domain" description="O-antigen ligase-related" evidence="6">
    <location>
        <begin position="205"/>
        <end position="362"/>
    </location>
</feature>
<keyword evidence="2 5" id="KW-0812">Transmembrane</keyword>
<dbReference type="EMBL" id="FCNX02000007">
    <property type="protein sequence ID" value="SAK71566.1"/>
    <property type="molecule type" value="Genomic_DNA"/>
</dbReference>
<evidence type="ECO:0000256" key="5">
    <source>
        <dbReference type="SAM" id="Phobius"/>
    </source>
</evidence>
<dbReference type="AlphaFoldDB" id="A0A158BPB9"/>
<proteinExistence type="predicted"/>
<evidence type="ECO:0000313" key="8">
    <source>
        <dbReference type="Proteomes" id="UP000054903"/>
    </source>
</evidence>
<organism evidence="7 8">
    <name type="scientific">Caballeronia fortuita</name>
    <dbReference type="NCBI Taxonomy" id="1777138"/>
    <lineage>
        <taxon>Bacteria</taxon>
        <taxon>Pseudomonadati</taxon>
        <taxon>Pseudomonadota</taxon>
        <taxon>Betaproteobacteria</taxon>
        <taxon>Burkholderiales</taxon>
        <taxon>Burkholderiaceae</taxon>
        <taxon>Caballeronia</taxon>
    </lineage>
</organism>
<dbReference type="Proteomes" id="UP000054903">
    <property type="component" value="Unassembled WGS sequence"/>
</dbReference>
<evidence type="ECO:0000256" key="3">
    <source>
        <dbReference type="ARBA" id="ARBA00022989"/>
    </source>
</evidence>
<evidence type="ECO:0000256" key="4">
    <source>
        <dbReference type="ARBA" id="ARBA00023136"/>
    </source>
</evidence>
<feature type="transmembrane region" description="Helical" evidence="5">
    <location>
        <begin position="171"/>
        <end position="191"/>
    </location>
</feature>
<dbReference type="STRING" id="1777138.AWB77_03038"/>
<reference evidence="7" key="1">
    <citation type="submission" date="2016-01" db="EMBL/GenBank/DDBJ databases">
        <authorList>
            <person name="Peeters C."/>
        </authorList>
    </citation>
    <scope>NUCLEOTIDE SEQUENCE</scope>
    <source>
        <strain evidence="7">LMG 29320</strain>
    </source>
</reference>
<comment type="subcellular location">
    <subcellularLocation>
        <location evidence="1">Membrane</location>
        <topology evidence="1">Multi-pass membrane protein</topology>
    </subcellularLocation>
</comment>
<evidence type="ECO:0000256" key="1">
    <source>
        <dbReference type="ARBA" id="ARBA00004141"/>
    </source>
</evidence>
<feature type="transmembrane region" description="Helical" evidence="5">
    <location>
        <begin position="249"/>
        <end position="267"/>
    </location>
</feature>
<feature type="transmembrane region" description="Helical" evidence="5">
    <location>
        <begin position="198"/>
        <end position="215"/>
    </location>
</feature>